<keyword evidence="5" id="KW-1185">Reference proteome</keyword>
<dbReference type="EMBL" id="KB202444">
    <property type="protein sequence ID" value="ESO90404.1"/>
    <property type="molecule type" value="Genomic_DNA"/>
</dbReference>
<dbReference type="Gene3D" id="2.60.120.10">
    <property type="entry name" value="Jelly Rolls"/>
    <property type="match status" value="1"/>
</dbReference>
<dbReference type="CDD" id="cd20289">
    <property type="entry name" value="cupin_ADO"/>
    <property type="match status" value="1"/>
</dbReference>
<reference evidence="4 5" key="1">
    <citation type="journal article" date="2013" name="Nature">
        <title>Insights into bilaterian evolution from three spiralian genomes.</title>
        <authorList>
            <person name="Simakov O."/>
            <person name="Marletaz F."/>
            <person name="Cho S.J."/>
            <person name="Edsinger-Gonzales E."/>
            <person name="Havlak P."/>
            <person name="Hellsten U."/>
            <person name="Kuo D.H."/>
            <person name="Larsson T."/>
            <person name="Lv J."/>
            <person name="Arendt D."/>
            <person name="Savage R."/>
            <person name="Osoegawa K."/>
            <person name="de Jong P."/>
            <person name="Grimwood J."/>
            <person name="Chapman J.A."/>
            <person name="Shapiro H."/>
            <person name="Aerts A."/>
            <person name="Otillar R.P."/>
            <person name="Terry A.Y."/>
            <person name="Boore J.L."/>
            <person name="Grigoriev I.V."/>
            <person name="Lindberg D.R."/>
            <person name="Seaver E.C."/>
            <person name="Weisblat D.A."/>
            <person name="Putnam N.H."/>
            <person name="Rokhsar D.S."/>
        </authorList>
    </citation>
    <scope>NUCLEOTIDE SEQUENCE [LARGE SCALE GENOMIC DNA]</scope>
</reference>
<evidence type="ECO:0000256" key="1">
    <source>
        <dbReference type="ARBA" id="ARBA00022723"/>
    </source>
</evidence>
<dbReference type="GO" id="GO:0016702">
    <property type="term" value="F:oxidoreductase activity, acting on single donors with incorporation of molecular oxygen, incorporation of two atoms of oxygen"/>
    <property type="evidence" value="ECO:0007669"/>
    <property type="project" value="InterPro"/>
</dbReference>
<sequence length="245" mass="28034">MSAPIQKLAKFSRNIFSKINSDQNFPEKLKQLRLMINNITAKDVGFDIEQLKHSETYGQEEVAPVTYVKLWEDDIFTMGIFVVKPGGRLPLHDHPGMFGFCKVIHGEMNVTSFNPVKSIETEADEIPREIKEKLRPWQIPQTKKVQLNSDRSFTTSDECCFLNPQTGNIHELKPVGNTSAFLDILAPPYDHSRTGLRECHYYEDLSNGVGDIRWLTQTHQPLDFWCDSLPYFGPILDLPPLSPRT</sequence>
<dbReference type="PANTHER" id="PTHR22966:SF61">
    <property type="entry name" value="2-AMINOETHANETHIOL DIOXYGENASE"/>
    <property type="match status" value="1"/>
</dbReference>
<dbReference type="OrthoDB" id="271433at2759"/>
<dbReference type="InterPro" id="IPR012864">
    <property type="entry name" value="PCO/ADO"/>
</dbReference>
<organism evidence="4 5">
    <name type="scientific">Lottia gigantea</name>
    <name type="common">Giant owl limpet</name>
    <dbReference type="NCBI Taxonomy" id="225164"/>
    <lineage>
        <taxon>Eukaryota</taxon>
        <taxon>Metazoa</taxon>
        <taxon>Spiralia</taxon>
        <taxon>Lophotrochozoa</taxon>
        <taxon>Mollusca</taxon>
        <taxon>Gastropoda</taxon>
        <taxon>Patellogastropoda</taxon>
        <taxon>Lottioidea</taxon>
        <taxon>Lottiidae</taxon>
        <taxon>Lottia</taxon>
    </lineage>
</organism>
<keyword evidence="2" id="KW-0560">Oxidoreductase</keyword>
<dbReference type="GeneID" id="20232279"/>
<dbReference type="STRING" id="225164.V4BNI4"/>
<keyword evidence="3" id="KW-0408">Iron</keyword>
<accession>V4BNI4</accession>
<dbReference type="AlphaFoldDB" id="V4BNI4"/>
<name>V4BNI4_LOTGI</name>
<dbReference type="GO" id="GO:0005739">
    <property type="term" value="C:mitochondrion"/>
    <property type="evidence" value="ECO:0007669"/>
    <property type="project" value="TreeGrafter"/>
</dbReference>
<dbReference type="Pfam" id="PF07847">
    <property type="entry name" value="PCO_ADO"/>
    <property type="match status" value="1"/>
</dbReference>
<dbReference type="GO" id="GO:0046872">
    <property type="term" value="F:metal ion binding"/>
    <property type="evidence" value="ECO:0007669"/>
    <property type="project" value="UniProtKB-KW"/>
</dbReference>
<evidence type="ECO:0000313" key="5">
    <source>
        <dbReference type="Proteomes" id="UP000030746"/>
    </source>
</evidence>
<keyword evidence="1" id="KW-0479">Metal-binding</keyword>
<evidence type="ECO:0000256" key="3">
    <source>
        <dbReference type="ARBA" id="ARBA00023004"/>
    </source>
</evidence>
<dbReference type="OMA" id="RCIWGKL"/>
<evidence type="ECO:0008006" key="6">
    <source>
        <dbReference type="Google" id="ProtNLM"/>
    </source>
</evidence>
<dbReference type="CTD" id="20232279"/>
<dbReference type="InterPro" id="IPR011051">
    <property type="entry name" value="RmlC_Cupin_sf"/>
</dbReference>
<protein>
    <recommendedName>
        <fullName evidence="6">2-aminoethanethiol dioxygenase</fullName>
    </recommendedName>
</protein>
<dbReference type="SUPFAM" id="SSF51182">
    <property type="entry name" value="RmlC-like cupins"/>
    <property type="match status" value="1"/>
</dbReference>
<dbReference type="PANTHER" id="PTHR22966">
    <property type="entry name" value="2-AMINOETHANETHIOL DIOXYGENASE"/>
    <property type="match status" value="1"/>
</dbReference>
<dbReference type="InterPro" id="IPR014710">
    <property type="entry name" value="RmlC-like_jellyroll"/>
</dbReference>
<evidence type="ECO:0000313" key="4">
    <source>
        <dbReference type="EMBL" id="ESO90404.1"/>
    </source>
</evidence>
<dbReference type="HOGENOM" id="CLU_061320_2_1_1"/>
<dbReference type="Proteomes" id="UP000030746">
    <property type="component" value="Unassembled WGS sequence"/>
</dbReference>
<gene>
    <name evidence="4" type="ORF">LOTGIDRAFT_123657</name>
</gene>
<dbReference type="RefSeq" id="XP_009059073.1">
    <property type="nucleotide sequence ID" value="XM_009060825.1"/>
</dbReference>
<evidence type="ECO:0000256" key="2">
    <source>
        <dbReference type="ARBA" id="ARBA00023002"/>
    </source>
</evidence>
<proteinExistence type="predicted"/>
<dbReference type="KEGG" id="lgi:LOTGIDRAFT_123657"/>